<dbReference type="PANTHER" id="PTHR31793:SF27">
    <property type="entry name" value="NOVEL THIOESTERASE SUPERFAMILY DOMAIN AND SAPOSIN A-TYPE DOMAIN CONTAINING PROTEIN (0610012H03RIK)"/>
    <property type="match status" value="1"/>
</dbReference>
<evidence type="ECO:0000313" key="3">
    <source>
        <dbReference type="EMBL" id="UUX49570.1"/>
    </source>
</evidence>
<dbReference type="AlphaFoldDB" id="A0A9J7ARS3"/>
<keyword evidence="2" id="KW-0378">Hydrolase</keyword>
<dbReference type="InterPro" id="IPR029069">
    <property type="entry name" value="HotDog_dom_sf"/>
</dbReference>
<dbReference type="PANTHER" id="PTHR31793">
    <property type="entry name" value="4-HYDROXYBENZOYL-COA THIOESTERASE FAMILY MEMBER"/>
    <property type="match status" value="1"/>
</dbReference>
<sequence length="150" mass="16570">MTETATFDERDAASYHYWIEENIRFADLDPVGHVNNNAIGVYLETARVTLFADAAGEMYGGEHRGHTWVVARMEVDYLKEMHFPGKVRVGTRIEKLGNSSIVMRQAIFNGETLTGLARVVGVCFNMSERGSMPIPAPVRDGLVRLAGPVG</sequence>
<proteinExistence type="inferred from homology"/>
<dbReference type="Pfam" id="PF13279">
    <property type="entry name" value="4HBT_2"/>
    <property type="match status" value="1"/>
</dbReference>
<dbReference type="Proteomes" id="UP001060336">
    <property type="component" value="Chromosome"/>
</dbReference>
<dbReference type="InterPro" id="IPR050563">
    <property type="entry name" value="4-hydroxybenzoyl-CoA_TE"/>
</dbReference>
<reference evidence="3" key="1">
    <citation type="submission" date="2022-08" db="EMBL/GenBank/DDBJ databases">
        <title>Nisaea acidiphila sp. nov., isolated from a marine algal debris and emended description of the genus Nisaea Urios et al. 2008.</title>
        <authorList>
            <person name="Kwon K."/>
        </authorList>
    </citation>
    <scope>NUCLEOTIDE SEQUENCE</scope>
    <source>
        <strain evidence="3">MEBiC11861</strain>
    </source>
</reference>
<gene>
    <name evidence="3" type="ORF">NUH88_19490</name>
</gene>
<dbReference type="SUPFAM" id="SSF54637">
    <property type="entry name" value="Thioesterase/thiol ester dehydrase-isomerase"/>
    <property type="match status" value="1"/>
</dbReference>
<accession>A0A9J7ARS3</accession>
<keyword evidence="4" id="KW-1185">Reference proteome</keyword>
<evidence type="ECO:0000313" key="4">
    <source>
        <dbReference type="Proteomes" id="UP001060336"/>
    </source>
</evidence>
<protein>
    <submittedName>
        <fullName evidence="3">Acyl-CoA thioesterase</fullName>
    </submittedName>
</protein>
<dbReference type="Gene3D" id="3.10.129.10">
    <property type="entry name" value="Hotdog Thioesterase"/>
    <property type="match status" value="1"/>
</dbReference>
<organism evidence="3 4">
    <name type="scientific">Nisaea acidiphila</name>
    <dbReference type="NCBI Taxonomy" id="1862145"/>
    <lineage>
        <taxon>Bacteria</taxon>
        <taxon>Pseudomonadati</taxon>
        <taxon>Pseudomonadota</taxon>
        <taxon>Alphaproteobacteria</taxon>
        <taxon>Rhodospirillales</taxon>
        <taxon>Thalassobaculaceae</taxon>
        <taxon>Nisaea</taxon>
    </lineage>
</organism>
<dbReference type="GO" id="GO:0047617">
    <property type="term" value="F:fatty acyl-CoA hydrolase activity"/>
    <property type="evidence" value="ECO:0007669"/>
    <property type="project" value="TreeGrafter"/>
</dbReference>
<comment type="similarity">
    <text evidence="1">Belongs to the 4-hydroxybenzoyl-CoA thioesterase family.</text>
</comment>
<dbReference type="KEGG" id="naci:NUH88_19490"/>
<dbReference type="CDD" id="cd00586">
    <property type="entry name" value="4HBT"/>
    <property type="match status" value="1"/>
</dbReference>
<dbReference type="EMBL" id="CP102480">
    <property type="protein sequence ID" value="UUX49570.1"/>
    <property type="molecule type" value="Genomic_DNA"/>
</dbReference>
<dbReference type="RefSeq" id="WP_257768321.1">
    <property type="nucleotide sequence ID" value="NZ_CP102480.1"/>
</dbReference>
<name>A0A9J7ARS3_9PROT</name>
<evidence type="ECO:0000256" key="1">
    <source>
        <dbReference type="ARBA" id="ARBA00005953"/>
    </source>
</evidence>
<evidence type="ECO:0000256" key="2">
    <source>
        <dbReference type="ARBA" id="ARBA00022801"/>
    </source>
</evidence>